<sequence length="1128" mass="134393">MSILQNFRLDVQLVFEVHRKQNKIHIESLLTCFNWSQFLYCLFERVFIMILKCSKFQFFVLQFYCQIIRKQIICLLCRIIQGFLQKVEIEFVFVMEFPQKIKIKIEMSQKGKKCIKLSSSIEEEKKSDSISKQIKKQKKKNNNVGIVENKKKVKTQVIKRQDAWKHLETVVDLLIQSDPKNILDSQELSGLIEEFEKSERNSKDTYKEWFDKEYEYQYEETTQLMKPINFKSNLCYLHEFRKRVEYRQYWDIQEIIKDLHKLFGNIYMKCKNKQSYYYLSKVWDDAKPKIRTVIQEFSELIKEEVYNILQMNTEFKVSSTIWPVVPERKDIRTYIEIQDYEPNPNVEPHISQIKEKLSSKKIPVKCKSDCVCFDLSRMGTFNYSDIKWDSECPNRSNRIECREHEGTDKPCLNMQIQLKQYLINRINFGDNADVEETLCWGIDVYTRNVIINILPLNYVEVQKNQFIEKLILAINRPNDKERGYDMGLACDYIIRESRMVSSYYNKDDRKMAKSIKRVIKLDGGGFRIHTKGCGLVCVNKFGIKTNSLIIPYLGEIYQPWRWYEKQDFIKKQMKEHNKKDILPDFYNIMLDRHLDDYDGIDILFVDPINKGNFSSRLSHSCNPNCGTVTTVSNGSYVIGMYAMRDIQYGEELTFDYCSFTESKQEQLQALCLCGSENCKKYYLGLSNQREYNAILDRNHCFIKRNSILLNSCLDNYKIDQILLNKYKIGSSLLTDCPFWLKCWICQSLGFIDQEYKIYKAELDTKFIFNEETEKWNQFTAQQHSEERIQNLIFTLDKIKFFLKQSDTVEPPLSKISNEDLIINFWGMNNESLLSNELYQLFQKHGLKKLMELIVLIQDKRHLYEIQEQLLLTRLLFLVLSHLLLQQKQSFYYEGLSLILQMMAFTYTYFKQTEYKGFQSPPIDDLEWGKVGLIKKKGKAEGKTYSSLFVWGQLVGWYKQTVATPQLSLCVDRRGTLLYPQISSFDINIEKQVQSQQEKNKTDFIYKYLEKRFNISVGEMSYKTNQKYFGTIFFEYVFSQELGSQFLDRVLVYDKKDFNIKFKQFLKYEKLKFNHSSEQIYKLIDHFKNLVQVPKQRSNRKKIEDIKSEDRQQEDELLFKKECLITQEI</sequence>
<evidence type="ECO:0000313" key="2">
    <source>
        <dbReference type="EMBL" id="CAD8074033.1"/>
    </source>
</evidence>
<name>A0A8S1M829_PARPR</name>
<gene>
    <name evidence="2" type="ORF">PPRIM_AZ9-3.1.T0520045</name>
</gene>
<keyword evidence="3" id="KW-1185">Reference proteome</keyword>
<dbReference type="InterPro" id="IPR045606">
    <property type="entry name" value="ATXR3_C"/>
</dbReference>
<dbReference type="Pfam" id="PF19633">
    <property type="entry name" value="SDG2_C"/>
    <property type="match status" value="1"/>
</dbReference>
<dbReference type="Proteomes" id="UP000688137">
    <property type="component" value="Unassembled WGS sequence"/>
</dbReference>
<dbReference type="EMBL" id="CAJJDM010000052">
    <property type="protein sequence ID" value="CAD8074033.1"/>
    <property type="molecule type" value="Genomic_DNA"/>
</dbReference>
<dbReference type="OMA" id="GSENCKK"/>
<evidence type="ECO:0000313" key="3">
    <source>
        <dbReference type="Proteomes" id="UP000688137"/>
    </source>
</evidence>
<accession>A0A8S1M829</accession>
<evidence type="ECO:0000259" key="1">
    <source>
        <dbReference type="PROSITE" id="PS50280"/>
    </source>
</evidence>
<dbReference type="InterPro" id="IPR001214">
    <property type="entry name" value="SET_dom"/>
</dbReference>
<organism evidence="2 3">
    <name type="scientific">Paramecium primaurelia</name>
    <dbReference type="NCBI Taxonomy" id="5886"/>
    <lineage>
        <taxon>Eukaryota</taxon>
        <taxon>Sar</taxon>
        <taxon>Alveolata</taxon>
        <taxon>Ciliophora</taxon>
        <taxon>Intramacronucleata</taxon>
        <taxon>Oligohymenophorea</taxon>
        <taxon>Peniculida</taxon>
        <taxon>Parameciidae</taxon>
        <taxon>Paramecium</taxon>
    </lineage>
</organism>
<dbReference type="AlphaFoldDB" id="A0A8S1M829"/>
<dbReference type="PANTHER" id="PTHR46655:SF1">
    <property type="entry name" value="HISTONE-LYSINE N-METHYLTRANSFERASE ATXR3"/>
    <property type="match status" value="1"/>
</dbReference>
<dbReference type="PANTHER" id="PTHR46655">
    <property type="entry name" value="HISTONE-LYSINE N-METHYLTRANSFERASE ATXR3"/>
    <property type="match status" value="1"/>
</dbReference>
<feature type="domain" description="SET" evidence="1">
    <location>
        <begin position="539"/>
        <end position="657"/>
    </location>
</feature>
<dbReference type="Pfam" id="PF00856">
    <property type="entry name" value="SET"/>
    <property type="match status" value="1"/>
</dbReference>
<dbReference type="SMART" id="SM00317">
    <property type="entry name" value="SET"/>
    <property type="match status" value="1"/>
</dbReference>
<dbReference type="PROSITE" id="PS50280">
    <property type="entry name" value="SET"/>
    <property type="match status" value="1"/>
</dbReference>
<comment type="caution">
    <text evidence="2">The sequence shown here is derived from an EMBL/GenBank/DDBJ whole genome shotgun (WGS) entry which is preliminary data.</text>
</comment>
<proteinExistence type="predicted"/>
<reference evidence="2" key="1">
    <citation type="submission" date="2021-01" db="EMBL/GenBank/DDBJ databases">
        <authorList>
            <consortium name="Genoscope - CEA"/>
            <person name="William W."/>
        </authorList>
    </citation>
    <scope>NUCLEOTIDE SEQUENCE</scope>
</reference>
<protein>
    <recommendedName>
        <fullName evidence="1">SET domain-containing protein</fullName>
    </recommendedName>
</protein>